<dbReference type="SUPFAM" id="SSF47240">
    <property type="entry name" value="Ferritin-like"/>
    <property type="match status" value="1"/>
</dbReference>
<organism evidence="1 2">
    <name type="scientific">Comamonas endophytica</name>
    <dbReference type="NCBI Taxonomy" id="2949090"/>
    <lineage>
        <taxon>Bacteria</taxon>
        <taxon>Pseudomonadati</taxon>
        <taxon>Pseudomonadota</taxon>
        <taxon>Betaproteobacteria</taxon>
        <taxon>Burkholderiales</taxon>
        <taxon>Comamonadaceae</taxon>
        <taxon>Comamonas</taxon>
    </lineage>
</organism>
<dbReference type="GO" id="GO:0016787">
    <property type="term" value="F:hydrolase activity"/>
    <property type="evidence" value="ECO:0007669"/>
    <property type="project" value="UniProtKB-KW"/>
</dbReference>
<name>A0ABY6GEK2_9BURK</name>
<evidence type="ECO:0000313" key="2">
    <source>
        <dbReference type="Proteomes" id="UP001162800"/>
    </source>
</evidence>
<protein>
    <submittedName>
        <fullName evidence="1">Metal-dependent hydrolase</fullName>
    </submittedName>
</protein>
<dbReference type="PIRSF" id="PIRSF007580">
    <property type="entry name" value="UCP07580"/>
    <property type="match status" value="1"/>
</dbReference>
<reference evidence="1" key="1">
    <citation type="submission" date="2022-09" db="EMBL/GenBank/DDBJ databases">
        <title>The complete genome of Acidovorax sp. 5MLIR.</title>
        <authorList>
            <person name="Liu L."/>
            <person name="Yue J."/>
            <person name="Yang F."/>
            <person name="Yuan J."/>
            <person name="Li L."/>
        </authorList>
    </citation>
    <scope>NUCLEOTIDE SEQUENCE</scope>
    <source>
        <strain evidence="1">5MLIR</strain>
    </source>
</reference>
<keyword evidence="2" id="KW-1185">Reference proteome</keyword>
<dbReference type="EMBL" id="CP106881">
    <property type="protein sequence ID" value="UYG53331.1"/>
    <property type="molecule type" value="Genomic_DNA"/>
</dbReference>
<sequence>MASPHIITPREQLDFDLQGDIPRYWLDGHPFKSRFFDAMSVTFPEGERYFISCVRDFADAVTDPQLKQDIKDFTRQEGQHGMVHRQFNERLRAQGVDVDRLEGFTRWLLFGVMRRFFSRRHTLADTAACEHLTAIMARAFFTRQAMAAADPRVHAMYTWHAMEETEHKAVAFDVMQQVAKVGYLRRSYALLEATFSFNLQVLLFTFAMLKTDGFSRAQRLRMLLPSLWWVYGRRGIFTRHMRPYLRYFKPGFHPWNEALPDNYHLWLETFERTGDPLQAGQAVHAVTHTA</sequence>
<dbReference type="InterPro" id="IPR016516">
    <property type="entry name" value="UCP07580"/>
</dbReference>
<gene>
    <name evidence="1" type="ORF">M9799_13655</name>
</gene>
<accession>A0ABY6GEK2</accession>
<dbReference type="PANTHER" id="PTHR39456:SF1">
    <property type="entry name" value="METAL-DEPENDENT HYDROLASE"/>
    <property type="match status" value="1"/>
</dbReference>
<dbReference type="InterPro" id="IPR009078">
    <property type="entry name" value="Ferritin-like_SF"/>
</dbReference>
<dbReference type="Proteomes" id="UP001162800">
    <property type="component" value="Chromosome"/>
</dbReference>
<evidence type="ECO:0000313" key="1">
    <source>
        <dbReference type="EMBL" id="UYG53331.1"/>
    </source>
</evidence>
<keyword evidence="1" id="KW-0378">Hydrolase</keyword>
<dbReference type="Pfam" id="PF10118">
    <property type="entry name" value="Metal_hydrol"/>
    <property type="match status" value="1"/>
</dbReference>
<dbReference type="PANTHER" id="PTHR39456">
    <property type="entry name" value="METAL-DEPENDENT HYDROLASE"/>
    <property type="match status" value="1"/>
</dbReference>
<proteinExistence type="predicted"/>